<organism evidence="2 3">
    <name type="scientific">Singulisphaera acidiphila (strain ATCC BAA-1392 / DSM 18658 / VKM B-2454 / MOB10)</name>
    <dbReference type="NCBI Taxonomy" id="886293"/>
    <lineage>
        <taxon>Bacteria</taxon>
        <taxon>Pseudomonadati</taxon>
        <taxon>Planctomycetota</taxon>
        <taxon>Planctomycetia</taxon>
        <taxon>Isosphaerales</taxon>
        <taxon>Isosphaeraceae</taxon>
        <taxon>Singulisphaera</taxon>
    </lineage>
</organism>
<feature type="region of interest" description="Disordered" evidence="1">
    <location>
        <begin position="19"/>
        <end position="74"/>
    </location>
</feature>
<reference evidence="2 3" key="1">
    <citation type="submission" date="2012-02" db="EMBL/GenBank/DDBJ databases">
        <title>Complete sequence of chromosome of Singulisphaera acidiphila DSM 18658.</title>
        <authorList>
            <consortium name="US DOE Joint Genome Institute (JGI-PGF)"/>
            <person name="Lucas S."/>
            <person name="Copeland A."/>
            <person name="Lapidus A."/>
            <person name="Glavina del Rio T."/>
            <person name="Dalin E."/>
            <person name="Tice H."/>
            <person name="Bruce D."/>
            <person name="Goodwin L."/>
            <person name="Pitluck S."/>
            <person name="Peters L."/>
            <person name="Ovchinnikova G."/>
            <person name="Chertkov O."/>
            <person name="Kyrpides N."/>
            <person name="Mavromatis K."/>
            <person name="Ivanova N."/>
            <person name="Brettin T."/>
            <person name="Detter J.C."/>
            <person name="Han C."/>
            <person name="Larimer F."/>
            <person name="Land M."/>
            <person name="Hauser L."/>
            <person name="Markowitz V."/>
            <person name="Cheng J.-F."/>
            <person name="Hugenholtz P."/>
            <person name="Woyke T."/>
            <person name="Wu D."/>
            <person name="Tindall B."/>
            <person name="Pomrenke H."/>
            <person name="Brambilla E."/>
            <person name="Klenk H.-P."/>
            <person name="Eisen J.A."/>
        </authorList>
    </citation>
    <scope>NUCLEOTIDE SEQUENCE [LARGE SCALE GENOMIC DNA]</scope>
    <source>
        <strain evidence="3">ATCC BAA-1392 / DSM 18658 / VKM B-2454 / MOB10</strain>
    </source>
</reference>
<dbReference type="OrthoDB" id="9929768at2"/>
<accession>L0DD56</accession>
<dbReference type="EMBL" id="CP003364">
    <property type="protein sequence ID" value="AGA27182.1"/>
    <property type="molecule type" value="Genomic_DNA"/>
</dbReference>
<protein>
    <submittedName>
        <fullName evidence="2">Uncharacterized protein</fullName>
    </submittedName>
</protein>
<dbReference type="AlphaFoldDB" id="L0DD56"/>
<name>L0DD56_SINAD</name>
<evidence type="ECO:0000313" key="3">
    <source>
        <dbReference type="Proteomes" id="UP000010798"/>
    </source>
</evidence>
<evidence type="ECO:0000256" key="1">
    <source>
        <dbReference type="SAM" id="MobiDB-lite"/>
    </source>
</evidence>
<gene>
    <name evidence="2" type="ordered locus">Sinac_2894</name>
</gene>
<feature type="compositionally biased region" description="Basic and acidic residues" evidence="1">
    <location>
        <begin position="34"/>
        <end position="61"/>
    </location>
</feature>
<dbReference type="HOGENOM" id="CLU_2685850_0_0_0"/>
<sequence>MATFGQYKLSDAIRQFWRKPGGVKGGRPMPTHETAAEQVREGKHSEEAGHAGVSNRDRMIDIGRGNQQAGRQGQ</sequence>
<dbReference type="RefSeq" id="WP_015246332.1">
    <property type="nucleotide sequence ID" value="NC_019892.1"/>
</dbReference>
<dbReference type="KEGG" id="saci:Sinac_2894"/>
<keyword evidence="3" id="KW-1185">Reference proteome</keyword>
<evidence type="ECO:0000313" key="2">
    <source>
        <dbReference type="EMBL" id="AGA27182.1"/>
    </source>
</evidence>
<dbReference type="Proteomes" id="UP000010798">
    <property type="component" value="Chromosome"/>
</dbReference>
<feature type="compositionally biased region" description="Low complexity" evidence="1">
    <location>
        <begin position="63"/>
        <end position="74"/>
    </location>
</feature>
<proteinExistence type="predicted"/>